<proteinExistence type="predicted"/>
<reference evidence="1 2" key="1">
    <citation type="submission" date="2024-03" db="EMBL/GenBank/DDBJ databases">
        <authorList>
            <person name="Gkanogiannis A."/>
            <person name="Becerra Lopez-Lavalle L."/>
        </authorList>
    </citation>
    <scope>NUCLEOTIDE SEQUENCE [LARGE SCALE GENOMIC DNA]</scope>
</reference>
<evidence type="ECO:0000313" key="1">
    <source>
        <dbReference type="EMBL" id="CAK9322266.1"/>
    </source>
</evidence>
<sequence length="156" mass="17341">MTRLRVAGRKKWKRAARVSDSSVGAIGGKARVASSMISYNKHELEGGAYGLSRLLIIVLFLLAGSSRTIRALGDGRFVLRSNGLNILSEGYLARAIKEGSEASNVRIKMRRRRRNTITGLVDVDDQWKTSRIEMWEESAAKIKQVMECVSITITTE</sequence>
<accession>A0ABP0YT97</accession>
<name>A0ABP0YT97_9ROSI</name>
<organism evidence="1 2">
    <name type="scientific">Citrullus colocynthis</name>
    <name type="common">colocynth</name>
    <dbReference type="NCBI Taxonomy" id="252529"/>
    <lineage>
        <taxon>Eukaryota</taxon>
        <taxon>Viridiplantae</taxon>
        <taxon>Streptophyta</taxon>
        <taxon>Embryophyta</taxon>
        <taxon>Tracheophyta</taxon>
        <taxon>Spermatophyta</taxon>
        <taxon>Magnoliopsida</taxon>
        <taxon>eudicotyledons</taxon>
        <taxon>Gunneridae</taxon>
        <taxon>Pentapetalae</taxon>
        <taxon>rosids</taxon>
        <taxon>fabids</taxon>
        <taxon>Cucurbitales</taxon>
        <taxon>Cucurbitaceae</taxon>
        <taxon>Benincaseae</taxon>
        <taxon>Citrullus</taxon>
    </lineage>
</organism>
<evidence type="ECO:0000313" key="2">
    <source>
        <dbReference type="Proteomes" id="UP001642487"/>
    </source>
</evidence>
<dbReference type="EMBL" id="OZ021739">
    <property type="protein sequence ID" value="CAK9322266.1"/>
    <property type="molecule type" value="Genomic_DNA"/>
</dbReference>
<keyword evidence="2" id="KW-1185">Reference proteome</keyword>
<protein>
    <submittedName>
        <fullName evidence="1">Uncharacterized protein</fullName>
    </submittedName>
</protein>
<gene>
    <name evidence="1" type="ORF">CITCOLO1_LOCUS14404</name>
</gene>
<dbReference type="Proteomes" id="UP001642487">
    <property type="component" value="Chromosome 5"/>
</dbReference>